<comment type="caution">
    <text evidence="1">The sequence shown here is derived from an EMBL/GenBank/DDBJ whole genome shotgun (WGS) entry which is preliminary data.</text>
</comment>
<reference evidence="1 2" key="1">
    <citation type="submission" date="2016-01" db="EMBL/GenBank/DDBJ databases">
        <authorList>
            <person name="Oliw E.H."/>
        </authorList>
    </citation>
    <scope>NUCLEOTIDE SEQUENCE [LARGE SCALE GENOMIC DNA]</scope>
    <source>
        <strain evidence="1 2">DNF00307</strain>
    </source>
</reference>
<name>A0A134B5Y4_9BACT</name>
<gene>
    <name evidence="1" type="ORF">HMPREF1860_01829</name>
</gene>
<evidence type="ECO:0000313" key="2">
    <source>
        <dbReference type="Proteomes" id="UP000070531"/>
    </source>
</evidence>
<evidence type="ECO:0000313" key="1">
    <source>
        <dbReference type="EMBL" id="KXB75340.1"/>
    </source>
</evidence>
<dbReference type="EMBL" id="LSDL01000121">
    <property type="protein sequence ID" value="KXB75340.1"/>
    <property type="molecule type" value="Genomic_DNA"/>
</dbReference>
<protein>
    <submittedName>
        <fullName evidence="1">Uncharacterized protein</fullName>
    </submittedName>
</protein>
<proteinExistence type="predicted"/>
<dbReference type="Proteomes" id="UP000070531">
    <property type="component" value="Unassembled WGS sequence"/>
</dbReference>
<dbReference type="PATRIC" id="fig|419005.5.peg.1826"/>
<sequence length="95" mass="10856">MHVVCKGNGEIAMTEGELARFFGVTWRKFNGRLQNIIHNPDLYPDERCAGERVIGRDKELAGYVPLYPLPIIIALSFQLDSVETHLFRRYMCAVS</sequence>
<accession>A0A134B5Y4</accession>
<organism evidence="1">
    <name type="scientific">Prevotella amnii</name>
    <dbReference type="NCBI Taxonomy" id="419005"/>
    <lineage>
        <taxon>Bacteria</taxon>
        <taxon>Pseudomonadati</taxon>
        <taxon>Bacteroidota</taxon>
        <taxon>Bacteroidia</taxon>
        <taxon>Bacteroidales</taxon>
        <taxon>Prevotellaceae</taxon>
        <taxon>Prevotella</taxon>
    </lineage>
</organism>
<dbReference type="AlphaFoldDB" id="A0A134B5Y4"/>